<dbReference type="InterPro" id="IPR055180">
    <property type="entry name" value="HsdR_RecA-like_helicase_dom_2"/>
</dbReference>
<evidence type="ECO:0000313" key="3">
    <source>
        <dbReference type="EMBL" id="NJW54760.1"/>
    </source>
</evidence>
<dbReference type="InterPro" id="IPR027417">
    <property type="entry name" value="P-loop_NTPase"/>
</dbReference>
<dbReference type="SUPFAM" id="SSF52540">
    <property type="entry name" value="P-loop containing nucleoside triphosphate hydrolases"/>
    <property type="match status" value="1"/>
</dbReference>
<dbReference type="GO" id="GO:0004519">
    <property type="term" value="F:endonuclease activity"/>
    <property type="evidence" value="ECO:0007669"/>
    <property type="project" value="UniProtKB-KW"/>
</dbReference>
<dbReference type="PANTHER" id="PTHR30195">
    <property type="entry name" value="TYPE I SITE-SPECIFIC DEOXYRIBONUCLEASE PROTEIN SUBUNIT M AND R"/>
    <property type="match status" value="1"/>
</dbReference>
<proteinExistence type="predicted"/>
<feature type="non-terminal residue" evidence="3">
    <location>
        <position position="1"/>
    </location>
</feature>
<evidence type="ECO:0000256" key="1">
    <source>
        <dbReference type="ARBA" id="ARBA00022747"/>
    </source>
</evidence>
<evidence type="ECO:0000259" key="2">
    <source>
        <dbReference type="Pfam" id="PF22679"/>
    </source>
</evidence>
<organism evidence="3 4">
    <name type="scientific">Salinimicrobium oceani</name>
    <dbReference type="NCBI Taxonomy" id="2722702"/>
    <lineage>
        <taxon>Bacteria</taxon>
        <taxon>Pseudomonadati</taxon>
        <taxon>Bacteroidota</taxon>
        <taxon>Flavobacteriia</taxon>
        <taxon>Flavobacteriales</taxon>
        <taxon>Flavobacteriaceae</taxon>
        <taxon>Salinimicrobium</taxon>
    </lineage>
</organism>
<keyword evidence="3" id="KW-0378">Hydrolase</keyword>
<dbReference type="Pfam" id="PF22679">
    <property type="entry name" value="T1R_D3-like"/>
    <property type="match status" value="1"/>
</dbReference>
<sequence length="164" mass="19137">DNTAFIIVSDMLLTGYDAPIASVLYLDKPLKEHNLLQAIARVNRSRKGKHAGFIVDYNGISAYLIHAMEIFSGDLRPEDILKNINEELPRLELNHTKLVAFFNPMRINRKYEREQFIDAALRYIESQDRRDEFKSLLKDFNKSINLVLPSQKAMKYQDDFKLFN</sequence>
<comment type="caution">
    <text evidence="3">The sequence shown here is derived from an EMBL/GenBank/DDBJ whole genome shotgun (WGS) entry which is preliminary data.</text>
</comment>
<name>A0ABX1D2T0_9FLAO</name>
<feature type="domain" description="Restriction endonuclease type I HsdR second RecA-like helicase" evidence="2">
    <location>
        <begin position="5"/>
        <end position="58"/>
    </location>
</feature>
<keyword evidence="3" id="KW-0540">Nuclease</keyword>
<accession>A0ABX1D2T0</accession>
<dbReference type="CDD" id="cd18800">
    <property type="entry name" value="SF2_C_EcoR124I-like"/>
    <property type="match status" value="1"/>
</dbReference>
<gene>
    <name evidence="3" type="ORF">HC175_17760</name>
</gene>
<reference evidence="3 4" key="1">
    <citation type="submission" date="2020-03" db="EMBL/GenBank/DDBJ databases">
        <title>Salinimicrobium sp. nov, isolated from SCS.</title>
        <authorList>
            <person name="Cao W.R."/>
        </authorList>
    </citation>
    <scope>NUCLEOTIDE SEQUENCE [LARGE SCALE GENOMIC DNA]</scope>
    <source>
        <strain evidence="4">J15B91</strain>
    </source>
</reference>
<protein>
    <submittedName>
        <fullName evidence="3">Type I restriction endonuclease subunit R</fullName>
    </submittedName>
</protein>
<dbReference type="InterPro" id="IPR051268">
    <property type="entry name" value="Type-I_R_enzyme_R_subunit"/>
</dbReference>
<keyword evidence="1" id="KW-0680">Restriction system</keyword>
<dbReference type="PANTHER" id="PTHR30195:SF15">
    <property type="entry name" value="TYPE I RESTRICTION ENZYME HINDI ENDONUCLEASE SUBUNIT"/>
    <property type="match status" value="1"/>
</dbReference>
<keyword evidence="3" id="KW-0255">Endonuclease</keyword>
<feature type="non-terminal residue" evidence="3">
    <location>
        <position position="164"/>
    </location>
</feature>
<dbReference type="Proteomes" id="UP000703674">
    <property type="component" value="Unassembled WGS sequence"/>
</dbReference>
<evidence type="ECO:0000313" key="4">
    <source>
        <dbReference type="Proteomes" id="UP000703674"/>
    </source>
</evidence>
<keyword evidence="4" id="KW-1185">Reference proteome</keyword>
<dbReference type="Gene3D" id="3.40.50.300">
    <property type="entry name" value="P-loop containing nucleotide triphosphate hydrolases"/>
    <property type="match status" value="1"/>
</dbReference>
<dbReference type="EMBL" id="JAAVJR010000468">
    <property type="protein sequence ID" value="NJW54760.1"/>
    <property type="molecule type" value="Genomic_DNA"/>
</dbReference>